<feature type="transmembrane region" description="Helical" evidence="1">
    <location>
        <begin position="265"/>
        <end position="284"/>
    </location>
</feature>
<comment type="caution">
    <text evidence="3">The sequence shown here is derived from an EMBL/GenBank/DDBJ whole genome shotgun (WGS) entry which is preliminary data.</text>
</comment>
<dbReference type="EMBL" id="JAAYSN010000200">
    <property type="protein sequence ID" value="NLP39536.1"/>
    <property type="molecule type" value="Genomic_DNA"/>
</dbReference>
<feature type="transmembrane region" description="Helical" evidence="1">
    <location>
        <begin position="110"/>
        <end position="134"/>
    </location>
</feature>
<proteinExistence type="predicted"/>
<sequence length="376" mass="39976">MFGMIAVHTLPAENEITGDPTLAFSLFGGRSAALFAVLAGVALAFMTGRTTPRRGGQWWRNAASLLIRAVLIFVLGIGLNHLDLPVYNILPYYGLLFLVAIPFTRLGAAWNLILAGVVAVVGPVAIHQIVATTSAPVVAMPTFQDLASQPVESVFSFLVTGTYPAFSWLAFVLVGLGLGRLDLRNLRSQANAMIVGGLLALAAPTISGLLLNNADRWRRIAAEADGLGLQDVISIDAFGPPDEQPLPTSTWWWLALDGPHTNTPLFLLAGVGTSLMVIGAALLICRAIEDLLTPLIAAGSMTLTLYTSHLVLMSLVDTDPHHSLWLAIQVVVAAVFATVWMVALGRGPLESVVSAAAALPTRGRRRKKKYGKHAVV</sequence>
<keyword evidence="1" id="KW-0812">Transmembrane</keyword>
<feature type="transmembrane region" description="Helical" evidence="1">
    <location>
        <begin position="58"/>
        <end position="79"/>
    </location>
</feature>
<protein>
    <submittedName>
        <fullName evidence="3">DUF1624 domain-containing protein</fullName>
    </submittedName>
</protein>
<dbReference type="AlphaFoldDB" id="A0A7X8MW17"/>
<name>A0A7X8MW17_9CORY</name>
<gene>
    <name evidence="3" type="ORF">GX356_07465</name>
</gene>
<reference evidence="3 4" key="1">
    <citation type="journal article" date="2020" name="Biotechnol. Biofuels">
        <title>New insights from the biogas microbiome by comprehensive genome-resolved metagenomics of nearly 1600 species originating from multiple anaerobic digesters.</title>
        <authorList>
            <person name="Campanaro S."/>
            <person name="Treu L."/>
            <person name="Rodriguez-R L.M."/>
            <person name="Kovalovszki A."/>
            <person name="Ziels R.M."/>
            <person name="Maus I."/>
            <person name="Zhu X."/>
            <person name="Kougias P.G."/>
            <person name="Basile A."/>
            <person name="Luo G."/>
            <person name="Schluter A."/>
            <person name="Konstantinidis K.T."/>
            <person name="Angelidaki I."/>
        </authorList>
    </citation>
    <scope>NUCLEOTIDE SEQUENCE [LARGE SCALE GENOMIC DNA]</scope>
    <source>
        <strain evidence="3">AS23ysBPME_344</strain>
    </source>
</reference>
<feature type="domain" description="Heparan-alpha-glucosaminide N-acetyltransferase catalytic" evidence="2">
    <location>
        <begin position="22"/>
        <end position="191"/>
    </location>
</feature>
<feature type="transmembrane region" description="Helical" evidence="1">
    <location>
        <begin position="22"/>
        <end position="46"/>
    </location>
</feature>
<feature type="transmembrane region" description="Helical" evidence="1">
    <location>
        <begin position="291"/>
        <end position="312"/>
    </location>
</feature>
<evidence type="ECO:0000313" key="4">
    <source>
        <dbReference type="Proteomes" id="UP000568696"/>
    </source>
</evidence>
<evidence type="ECO:0000313" key="3">
    <source>
        <dbReference type="EMBL" id="NLP39536.1"/>
    </source>
</evidence>
<feature type="transmembrane region" description="Helical" evidence="1">
    <location>
        <begin position="324"/>
        <end position="344"/>
    </location>
</feature>
<dbReference type="Pfam" id="PF07786">
    <property type="entry name" value="HGSNAT_cat"/>
    <property type="match status" value="1"/>
</dbReference>
<dbReference type="Proteomes" id="UP000568696">
    <property type="component" value="Unassembled WGS sequence"/>
</dbReference>
<dbReference type="InterPro" id="IPR012429">
    <property type="entry name" value="HGSNAT_cat"/>
</dbReference>
<feature type="transmembrane region" description="Helical" evidence="1">
    <location>
        <begin position="154"/>
        <end position="178"/>
    </location>
</feature>
<feature type="transmembrane region" description="Helical" evidence="1">
    <location>
        <begin position="190"/>
        <end position="211"/>
    </location>
</feature>
<evidence type="ECO:0000256" key="1">
    <source>
        <dbReference type="SAM" id="Phobius"/>
    </source>
</evidence>
<organism evidence="3 4">
    <name type="scientific">Corynebacterium pollutisoli</name>
    <dbReference type="NCBI Taxonomy" id="1610489"/>
    <lineage>
        <taxon>Bacteria</taxon>
        <taxon>Bacillati</taxon>
        <taxon>Actinomycetota</taxon>
        <taxon>Actinomycetes</taxon>
        <taxon>Mycobacteriales</taxon>
        <taxon>Corynebacteriaceae</taxon>
        <taxon>Corynebacterium</taxon>
    </lineage>
</organism>
<feature type="transmembrane region" description="Helical" evidence="1">
    <location>
        <begin position="85"/>
        <end position="103"/>
    </location>
</feature>
<keyword evidence="1" id="KW-0472">Membrane</keyword>
<evidence type="ECO:0000259" key="2">
    <source>
        <dbReference type="Pfam" id="PF07786"/>
    </source>
</evidence>
<accession>A0A7X8MW17</accession>
<keyword evidence="1" id="KW-1133">Transmembrane helix</keyword>